<dbReference type="PANTHER" id="PTHR47052:SF3">
    <property type="entry name" value="INGRESSION PROTEIN 1"/>
    <property type="match status" value="1"/>
</dbReference>
<name>A0AAV9Q0L0_9PEZI</name>
<dbReference type="InterPro" id="IPR035892">
    <property type="entry name" value="C2_domain_sf"/>
</dbReference>
<sequence>MATKSRGVNAAHTAGIFADMSLDGPEIGTLVAVVDRAKNLPNRKTMGKQDPYCAMRLGKEAKKTDTDRRGGQTPRWDQELRFNVHECPDYYKLKCSVFNDDKKTDLIGEAWIDLREVILPGGGKNDLWHQLNFKGKYAGEIRIELTYYDSRPKPEVSSERRKQREKSQSIVSDVQNSSSGSRQLGPREIKRRPLPPGPGGYSSPVSISHTPEYAPSEEATNAWTAQDHGQSHAPPRPPKQLMFETPDDVGFGLQSQYPLESYGPPGTEPYDLSPPPLRPPKEQQRPSNDYYNQPQRHSSPHDTSDYYTTDGYRERPLPPTQPTQPYVTGESPRPEPDRLPSPHSPLNNAPDHTPYHSSPPNRTTPQATPPRPGQGQTRQGRGSTSPTKHAVYRDSPLRHSISQHEMPHPEYSYPDPRFDEEDAPPPPPPAHRGPVSRMPMPATSSSFPGTSSQPSPRTPVKYDSVEERSPLQRLEQYDPYSSPYSRELPNQSALPHPSQRSPRDTYMHPQPSPPHSALDERYEAYALPSNERAHSFNDNMAWRRPTSSGNNLPPFNDSPGRSPGDQRYGELPQDDLRRSIGYGSPRRAQTFDDYGHHDERQHRRSEPVIVRPRAISPNPARNIPRKSVTPTPTTPEDQRQISGMPFGPDAYDVLNPGTSPTVEDGLYRTSHAAREASRQIEVDRMRDQGPIIGNDGRVIDPSDHLPAETWAPEPERKNRQPEHVIRIRTREEARIQHAAGSSPISVRPHSVATSPYQASPSAGASSPFHGSPIAAGGEPSPRGDAGGGRNRLKKPMPARPLPVQPYPHAQTSPAVMTTSTNDARPSPSNQRYTIHASPTGATQRPPLSEYQAPAMNEYSPRGAPEPQVYPPIPTKVPHHGLSNSMDYGGYGRDNSLALELSTIDIGPSRKTALRSSRGYGAY</sequence>
<dbReference type="EMBL" id="JAXLQG010000013">
    <property type="protein sequence ID" value="KAK5533352.1"/>
    <property type="molecule type" value="Genomic_DNA"/>
</dbReference>
<evidence type="ECO:0000313" key="4">
    <source>
        <dbReference type="Proteomes" id="UP001345827"/>
    </source>
</evidence>
<protein>
    <recommendedName>
        <fullName evidence="2">C2 domain-containing protein</fullName>
    </recommendedName>
</protein>
<feature type="compositionally biased region" description="Low complexity" evidence="1">
    <location>
        <begin position="441"/>
        <end position="455"/>
    </location>
</feature>
<dbReference type="SMART" id="SM00239">
    <property type="entry name" value="C2"/>
    <property type="match status" value="1"/>
</dbReference>
<feature type="compositionally biased region" description="Polar residues" evidence="1">
    <location>
        <begin position="218"/>
        <end position="228"/>
    </location>
</feature>
<feature type="compositionally biased region" description="Basic and acidic residues" evidence="1">
    <location>
        <begin position="152"/>
        <end position="167"/>
    </location>
</feature>
<feature type="domain" description="C2" evidence="2">
    <location>
        <begin position="10"/>
        <end position="129"/>
    </location>
</feature>
<dbReference type="PROSITE" id="PS50004">
    <property type="entry name" value="C2"/>
    <property type="match status" value="1"/>
</dbReference>
<comment type="caution">
    <text evidence="3">The sequence shown here is derived from an EMBL/GenBank/DDBJ whole genome shotgun (WGS) entry which is preliminary data.</text>
</comment>
<dbReference type="InterPro" id="IPR037791">
    <property type="entry name" value="C2_fungal_Inn1"/>
</dbReference>
<reference evidence="3 4" key="1">
    <citation type="submission" date="2023-06" db="EMBL/GenBank/DDBJ databases">
        <title>Black Yeasts Isolated from many extreme environments.</title>
        <authorList>
            <person name="Coleine C."/>
            <person name="Stajich J.E."/>
            <person name="Selbmann L."/>
        </authorList>
    </citation>
    <scope>NUCLEOTIDE SEQUENCE [LARGE SCALE GENOMIC DNA]</scope>
    <source>
        <strain evidence="3 4">CCFEE 5887</strain>
    </source>
</reference>
<evidence type="ECO:0000256" key="1">
    <source>
        <dbReference type="SAM" id="MobiDB-lite"/>
    </source>
</evidence>
<feature type="compositionally biased region" description="Basic and acidic residues" evidence="1">
    <location>
        <begin position="697"/>
        <end position="706"/>
    </location>
</feature>
<gene>
    <name evidence="3" type="ORF">LTR25_007217</name>
</gene>
<dbReference type="Gene3D" id="2.60.40.150">
    <property type="entry name" value="C2 domain"/>
    <property type="match status" value="1"/>
</dbReference>
<feature type="compositionally biased region" description="Polar residues" evidence="1">
    <location>
        <begin position="482"/>
        <end position="493"/>
    </location>
</feature>
<dbReference type="Proteomes" id="UP001345827">
    <property type="component" value="Unassembled WGS sequence"/>
</dbReference>
<feature type="compositionally biased region" description="Polar residues" evidence="1">
    <location>
        <begin position="168"/>
        <end position="182"/>
    </location>
</feature>
<dbReference type="SUPFAM" id="SSF49562">
    <property type="entry name" value="C2 domain (Calcium/lipid-binding domain, CaLB)"/>
    <property type="match status" value="1"/>
</dbReference>
<feature type="compositionally biased region" description="Basic and acidic residues" evidence="1">
    <location>
        <begin position="589"/>
        <end position="606"/>
    </location>
</feature>
<dbReference type="InterPro" id="IPR000008">
    <property type="entry name" value="C2_dom"/>
</dbReference>
<feature type="compositionally biased region" description="Polar residues" evidence="1">
    <location>
        <begin position="809"/>
        <end position="832"/>
    </location>
</feature>
<dbReference type="Pfam" id="PF00168">
    <property type="entry name" value="C2"/>
    <property type="match status" value="1"/>
</dbReference>
<dbReference type="PANTHER" id="PTHR47052">
    <property type="entry name" value="CONSERVED SERINE PROLINE-RICH PROTEIN (AFU_ORTHOLOGUE AFUA_2G01790)"/>
    <property type="match status" value="1"/>
</dbReference>
<dbReference type="InterPro" id="IPR052981">
    <property type="entry name" value="Ingression_C2_domain"/>
</dbReference>
<organism evidence="3 4">
    <name type="scientific">Vermiconidia calcicola</name>
    <dbReference type="NCBI Taxonomy" id="1690605"/>
    <lineage>
        <taxon>Eukaryota</taxon>
        <taxon>Fungi</taxon>
        <taxon>Dikarya</taxon>
        <taxon>Ascomycota</taxon>
        <taxon>Pezizomycotina</taxon>
        <taxon>Dothideomycetes</taxon>
        <taxon>Dothideomycetidae</taxon>
        <taxon>Mycosphaerellales</taxon>
        <taxon>Extremaceae</taxon>
        <taxon>Vermiconidia</taxon>
    </lineage>
</organism>
<feature type="compositionally biased region" description="Basic and acidic residues" evidence="1">
    <location>
        <begin position="672"/>
        <end position="687"/>
    </location>
</feature>
<accession>A0AAV9Q0L0</accession>
<feature type="region of interest" description="Disordered" evidence="1">
    <location>
        <begin position="152"/>
        <end position="877"/>
    </location>
</feature>
<feature type="compositionally biased region" description="Low complexity" evidence="1">
    <location>
        <begin position="373"/>
        <end position="385"/>
    </location>
</feature>
<feature type="compositionally biased region" description="Polar residues" evidence="1">
    <location>
        <begin position="751"/>
        <end position="764"/>
    </location>
</feature>
<feature type="compositionally biased region" description="Polar residues" evidence="1">
    <location>
        <begin position="287"/>
        <end position="297"/>
    </location>
</feature>
<proteinExistence type="predicted"/>
<keyword evidence="4" id="KW-1185">Reference proteome</keyword>
<dbReference type="AlphaFoldDB" id="A0AAV9Q0L0"/>
<feature type="compositionally biased region" description="Polar residues" evidence="1">
    <location>
        <begin position="355"/>
        <end position="366"/>
    </location>
</feature>
<evidence type="ECO:0000259" key="2">
    <source>
        <dbReference type="PROSITE" id="PS50004"/>
    </source>
</evidence>
<evidence type="ECO:0000313" key="3">
    <source>
        <dbReference type="EMBL" id="KAK5533352.1"/>
    </source>
</evidence>
<dbReference type="CDD" id="cd08681">
    <property type="entry name" value="C2_fungal_Inn1p-like"/>
    <property type="match status" value="1"/>
</dbReference>
<feature type="compositionally biased region" description="Basic and acidic residues" evidence="1">
    <location>
        <begin position="713"/>
        <end position="735"/>
    </location>
</feature>